<feature type="domain" description="HTH gntR-type" evidence="4">
    <location>
        <begin position="15"/>
        <end position="82"/>
    </location>
</feature>
<keyword evidence="2" id="KW-0238">DNA-binding</keyword>
<keyword evidence="1" id="KW-0805">Transcription regulation</keyword>
<dbReference type="InterPro" id="IPR036388">
    <property type="entry name" value="WH-like_DNA-bd_sf"/>
</dbReference>
<evidence type="ECO:0000256" key="1">
    <source>
        <dbReference type="ARBA" id="ARBA00023015"/>
    </source>
</evidence>
<dbReference type="Gene3D" id="1.20.120.530">
    <property type="entry name" value="GntR ligand-binding domain-like"/>
    <property type="match status" value="1"/>
</dbReference>
<evidence type="ECO:0000259" key="4">
    <source>
        <dbReference type="PROSITE" id="PS50949"/>
    </source>
</evidence>
<dbReference type="Proteomes" id="UP000310636">
    <property type="component" value="Unassembled WGS sequence"/>
</dbReference>
<dbReference type="AlphaFoldDB" id="A0A4S4C1U4"/>
<keyword evidence="6" id="KW-1185">Reference proteome</keyword>
<keyword evidence="3" id="KW-0804">Transcription</keyword>
<dbReference type="GO" id="GO:0003700">
    <property type="term" value="F:DNA-binding transcription factor activity"/>
    <property type="evidence" value="ECO:0007669"/>
    <property type="project" value="InterPro"/>
</dbReference>
<protein>
    <submittedName>
        <fullName evidence="5">GntR family transcriptional regulator</fullName>
    </submittedName>
</protein>
<dbReference type="CDD" id="cd07377">
    <property type="entry name" value="WHTH_GntR"/>
    <property type="match status" value="1"/>
</dbReference>
<reference evidence="5 6" key="1">
    <citation type="submission" date="2019-04" db="EMBL/GenBank/DDBJ databases">
        <title>Cohnella sp. nov. isolated from preserved vegetables.</title>
        <authorList>
            <person name="Lin S.-Y."/>
            <person name="Hung M.-H."/>
            <person name="Young C.-C."/>
        </authorList>
    </citation>
    <scope>NUCLEOTIDE SEQUENCE [LARGE SCALE GENOMIC DNA]</scope>
    <source>
        <strain evidence="5 6">CC-MHH1044</strain>
    </source>
</reference>
<dbReference type="InterPro" id="IPR000524">
    <property type="entry name" value="Tscrpt_reg_HTH_GntR"/>
</dbReference>
<proteinExistence type="predicted"/>
<dbReference type="GO" id="GO:0003677">
    <property type="term" value="F:DNA binding"/>
    <property type="evidence" value="ECO:0007669"/>
    <property type="project" value="UniProtKB-KW"/>
</dbReference>
<sequence length="217" mass="25386">MDKFSFSSILDGKSQSLPEQIASHIMRKIFKGELTQGTRLIESDIAEELNVSNIPVRESFYLLQNTGVVERLPRRGVRVKSFSQQEMDDYTEALVRLSELAIDYSEPKWDEEKRDRLRKYLVEAERSLSQNDILEYVVNVHRLCGHIFQVAENIAFMRIYSDITFITNAYSQLKWSDVEKTRSRYAYLEQMVQAILRSDFAQAKEAFEILIRQSLNL</sequence>
<dbReference type="Gene3D" id="1.10.10.10">
    <property type="entry name" value="Winged helix-like DNA-binding domain superfamily/Winged helix DNA-binding domain"/>
    <property type="match status" value="1"/>
</dbReference>
<dbReference type="PANTHER" id="PTHR43537:SF24">
    <property type="entry name" value="GLUCONATE OPERON TRANSCRIPTIONAL REPRESSOR"/>
    <property type="match status" value="1"/>
</dbReference>
<gene>
    <name evidence="5" type="ORF">E6C55_07830</name>
</gene>
<evidence type="ECO:0000256" key="3">
    <source>
        <dbReference type="ARBA" id="ARBA00023163"/>
    </source>
</evidence>
<evidence type="ECO:0000313" key="5">
    <source>
        <dbReference type="EMBL" id="THF81631.1"/>
    </source>
</evidence>
<dbReference type="Pfam" id="PF00392">
    <property type="entry name" value="GntR"/>
    <property type="match status" value="1"/>
</dbReference>
<dbReference type="EMBL" id="SSOB01000008">
    <property type="protein sequence ID" value="THF81631.1"/>
    <property type="molecule type" value="Genomic_DNA"/>
</dbReference>
<dbReference type="PROSITE" id="PS50949">
    <property type="entry name" value="HTH_GNTR"/>
    <property type="match status" value="1"/>
</dbReference>
<dbReference type="PANTHER" id="PTHR43537">
    <property type="entry name" value="TRANSCRIPTIONAL REGULATOR, GNTR FAMILY"/>
    <property type="match status" value="1"/>
</dbReference>
<dbReference type="SMART" id="SM00345">
    <property type="entry name" value="HTH_GNTR"/>
    <property type="match status" value="1"/>
</dbReference>
<organism evidence="5 6">
    <name type="scientific">Cohnella fermenti</name>
    <dbReference type="NCBI Taxonomy" id="2565925"/>
    <lineage>
        <taxon>Bacteria</taxon>
        <taxon>Bacillati</taxon>
        <taxon>Bacillota</taxon>
        <taxon>Bacilli</taxon>
        <taxon>Bacillales</taxon>
        <taxon>Paenibacillaceae</taxon>
        <taxon>Cohnella</taxon>
    </lineage>
</organism>
<dbReference type="RefSeq" id="WP_136369227.1">
    <property type="nucleotide sequence ID" value="NZ_SSOB01000008.1"/>
</dbReference>
<comment type="caution">
    <text evidence="5">The sequence shown here is derived from an EMBL/GenBank/DDBJ whole genome shotgun (WGS) entry which is preliminary data.</text>
</comment>
<evidence type="ECO:0000256" key="2">
    <source>
        <dbReference type="ARBA" id="ARBA00023125"/>
    </source>
</evidence>
<evidence type="ECO:0000313" key="6">
    <source>
        <dbReference type="Proteomes" id="UP000310636"/>
    </source>
</evidence>
<dbReference type="SUPFAM" id="SSF48008">
    <property type="entry name" value="GntR ligand-binding domain-like"/>
    <property type="match status" value="1"/>
</dbReference>
<accession>A0A4S4C1U4</accession>
<dbReference type="InterPro" id="IPR008920">
    <property type="entry name" value="TF_FadR/GntR_C"/>
</dbReference>
<dbReference type="OrthoDB" id="368257at2"/>
<dbReference type="InterPro" id="IPR036390">
    <property type="entry name" value="WH_DNA-bd_sf"/>
</dbReference>
<dbReference type="SUPFAM" id="SSF46785">
    <property type="entry name" value="Winged helix' DNA-binding domain"/>
    <property type="match status" value="1"/>
</dbReference>
<name>A0A4S4C1U4_9BACL</name>